<dbReference type="EMBL" id="JAFMPY010000021">
    <property type="protein sequence ID" value="MBO0905449.1"/>
    <property type="molecule type" value="Genomic_DNA"/>
</dbReference>
<dbReference type="RefSeq" id="WP_207352077.1">
    <property type="nucleotide sequence ID" value="NZ_JAFMPY010000021.1"/>
</dbReference>
<dbReference type="Proteomes" id="UP000664288">
    <property type="component" value="Unassembled WGS sequence"/>
</dbReference>
<proteinExistence type="predicted"/>
<keyword evidence="3" id="KW-1185">Reference proteome</keyword>
<evidence type="ECO:0000313" key="3">
    <source>
        <dbReference type="Proteomes" id="UP000664288"/>
    </source>
</evidence>
<feature type="region of interest" description="Disordered" evidence="1">
    <location>
        <begin position="18"/>
        <end position="40"/>
    </location>
</feature>
<accession>A0ABS3J6Z3</accession>
<reference evidence="2 3" key="1">
    <citation type="submission" date="2021-03" db="EMBL/GenBank/DDBJ databases">
        <title>Whole genome sequence of Jiella sp. MQZ13P-4.</title>
        <authorList>
            <person name="Tuo L."/>
        </authorList>
    </citation>
    <scope>NUCLEOTIDE SEQUENCE [LARGE SCALE GENOMIC DNA]</scope>
    <source>
        <strain evidence="2 3">MQZ13P-4</strain>
    </source>
</reference>
<evidence type="ECO:0000256" key="1">
    <source>
        <dbReference type="SAM" id="MobiDB-lite"/>
    </source>
</evidence>
<comment type="caution">
    <text evidence="2">The sequence shown here is derived from an EMBL/GenBank/DDBJ whole genome shotgun (WGS) entry which is preliminary data.</text>
</comment>
<evidence type="ECO:0000313" key="2">
    <source>
        <dbReference type="EMBL" id="MBO0905449.1"/>
    </source>
</evidence>
<organism evidence="2 3">
    <name type="scientific">Jiella sonneratiae</name>
    <dbReference type="NCBI Taxonomy" id="2816856"/>
    <lineage>
        <taxon>Bacteria</taxon>
        <taxon>Pseudomonadati</taxon>
        <taxon>Pseudomonadota</taxon>
        <taxon>Alphaproteobacteria</taxon>
        <taxon>Hyphomicrobiales</taxon>
        <taxon>Aurantimonadaceae</taxon>
        <taxon>Jiella</taxon>
    </lineage>
</organism>
<name>A0ABS3J6Z3_9HYPH</name>
<gene>
    <name evidence="2" type="ORF">J1C47_17530</name>
</gene>
<protein>
    <submittedName>
        <fullName evidence="2">Uncharacterized protein</fullName>
    </submittedName>
</protein>
<sequence>MSPLDRPPLEGLRRALHRRREHVEAGGGAGGGRARSAGGDSFVRETFTLRRVEARQKAREWFEKYPKAAYWTQVESWRELPDERIEFTMRRLPTAD</sequence>